<dbReference type="GO" id="GO:0036126">
    <property type="term" value="C:sperm flagellum"/>
    <property type="evidence" value="ECO:0007669"/>
    <property type="project" value="TreeGrafter"/>
</dbReference>
<proteinExistence type="predicted"/>
<feature type="non-terminal residue" evidence="2">
    <location>
        <position position="89"/>
    </location>
</feature>
<dbReference type="GO" id="GO:0005737">
    <property type="term" value="C:cytoplasm"/>
    <property type="evidence" value="ECO:0007669"/>
    <property type="project" value="UniProtKB-SubCell"/>
</dbReference>
<dbReference type="PANTHER" id="PTHR46127:SF1">
    <property type="entry name" value="CILIA- AND FLAGELLA-ASSOCIATED PROTEIN 65"/>
    <property type="match status" value="1"/>
</dbReference>
<gene>
    <name evidence="2" type="ORF">AB205_0218240</name>
</gene>
<dbReference type="SUPFAM" id="SSF49354">
    <property type="entry name" value="PapD-like"/>
    <property type="match status" value="1"/>
</dbReference>
<dbReference type="OrthoDB" id="415597at2759"/>
<evidence type="ECO:0000313" key="2">
    <source>
        <dbReference type="EMBL" id="PIO40783.1"/>
    </source>
</evidence>
<keyword evidence="3" id="KW-1185">Reference proteome</keyword>
<organism evidence="2 3">
    <name type="scientific">Aquarana catesbeiana</name>
    <name type="common">American bullfrog</name>
    <name type="synonym">Rana catesbeiana</name>
    <dbReference type="NCBI Taxonomy" id="8400"/>
    <lineage>
        <taxon>Eukaryota</taxon>
        <taxon>Metazoa</taxon>
        <taxon>Chordata</taxon>
        <taxon>Craniata</taxon>
        <taxon>Vertebrata</taxon>
        <taxon>Euteleostomi</taxon>
        <taxon>Amphibia</taxon>
        <taxon>Batrachia</taxon>
        <taxon>Anura</taxon>
        <taxon>Neobatrachia</taxon>
        <taxon>Ranoidea</taxon>
        <taxon>Ranidae</taxon>
        <taxon>Aquarana</taxon>
    </lineage>
</organism>
<dbReference type="Pfam" id="PF24816">
    <property type="entry name" value="Ig_CFAP65__9th"/>
    <property type="match status" value="1"/>
</dbReference>
<name>A0A2G9SMU4_AQUCT</name>
<dbReference type="GO" id="GO:0007288">
    <property type="term" value="P:sperm axoneme assembly"/>
    <property type="evidence" value="ECO:0007669"/>
    <property type="project" value="TreeGrafter"/>
</dbReference>
<dbReference type="EMBL" id="KV923158">
    <property type="protein sequence ID" value="PIO40783.1"/>
    <property type="molecule type" value="Genomic_DNA"/>
</dbReference>
<dbReference type="PANTHER" id="PTHR46127">
    <property type="entry name" value="CILIA- AND FLAGELLA-ASSOCIATED PROTEIN 65"/>
    <property type="match status" value="1"/>
</dbReference>
<dbReference type="AlphaFoldDB" id="A0A2G9SMU4"/>
<feature type="domain" description="CFAP65-like ninth Ig-like" evidence="1">
    <location>
        <begin position="2"/>
        <end position="58"/>
    </location>
</feature>
<dbReference type="InterPro" id="IPR008962">
    <property type="entry name" value="PapD-like_sf"/>
</dbReference>
<protein>
    <recommendedName>
        <fullName evidence="1">CFAP65-like ninth Ig-like domain-containing protein</fullName>
    </recommendedName>
</protein>
<dbReference type="InterPro" id="IPR056344">
    <property type="entry name" value="Ig_CFAP65-like_9th"/>
</dbReference>
<dbReference type="Gene3D" id="2.60.40.10">
    <property type="entry name" value="Immunoglobulins"/>
    <property type="match status" value="1"/>
</dbReference>
<reference evidence="3" key="1">
    <citation type="journal article" date="2017" name="Nat. Commun.">
        <title>The North American bullfrog draft genome provides insight into hormonal regulation of long noncoding RNA.</title>
        <authorList>
            <person name="Hammond S.A."/>
            <person name="Warren R.L."/>
            <person name="Vandervalk B.P."/>
            <person name="Kucuk E."/>
            <person name="Khan H."/>
            <person name="Gibb E.A."/>
            <person name="Pandoh P."/>
            <person name="Kirk H."/>
            <person name="Zhao Y."/>
            <person name="Jones M."/>
            <person name="Mungall A.J."/>
            <person name="Coope R."/>
            <person name="Pleasance S."/>
            <person name="Moore R.A."/>
            <person name="Holt R.A."/>
            <person name="Round J.M."/>
            <person name="Ohora S."/>
            <person name="Walle B.V."/>
            <person name="Veldhoen N."/>
            <person name="Helbing C.C."/>
            <person name="Birol I."/>
        </authorList>
    </citation>
    <scope>NUCLEOTIDE SEQUENCE [LARGE SCALE GENOMIC DNA]</scope>
</reference>
<accession>A0A2G9SMU4</accession>
<evidence type="ECO:0000259" key="1">
    <source>
        <dbReference type="Pfam" id="PF24816"/>
    </source>
</evidence>
<dbReference type="Proteomes" id="UP000228934">
    <property type="component" value="Unassembled WGS sequence"/>
</dbReference>
<dbReference type="InterPro" id="IPR013783">
    <property type="entry name" value="Ig-like_fold"/>
</dbReference>
<sequence length="89" mass="10099">MRIQDNKLFTVNPKSGLLRPGQQQTVQLSYRHDFVGTDRLPVLLKVSHGREILLNFIGVTVEKEQRYVHFTATKHQFTPVAIGSSSPPK</sequence>
<evidence type="ECO:0000313" key="3">
    <source>
        <dbReference type="Proteomes" id="UP000228934"/>
    </source>
</evidence>
<dbReference type="InterPro" id="IPR052614">
    <property type="entry name" value="CFAP65"/>
</dbReference>